<name>A0ABR3F835_9AGAR</name>
<dbReference type="Gene3D" id="3.40.50.300">
    <property type="entry name" value="P-loop containing nucleotide triphosphate hydrolases"/>
    <property type="match status" value="2"/>
</dbReference>
<keyword evidence="5" id="KW-0472">Membrane</keyword>
<keyword evidence="2" id="KW-0547">Nucleotide-binding</keyword>
<proteinExistence type="inferred from homology"/>
<evidence type="ECO:0000256" key="3">
    <source>
        <dbReference type="ARBA" id="ARBA00022840"/>
    </source>
</evidence>
<protein>
    <submittedName>
        <fullName evidence="7">AAA ATPase cdc48</fullName>
    </submittedName>
</protein>
<feature type="region of interest" description="Disordered" evidence="4">
    <location>
        <begin position="259"/>
        <end position="283"/>
    </location>
</feature>
<dbReference type="Pfam" id="PF00004">
    <property type="entry name" value="AAA"/>
    <property type="match status" value="2"/>
</dbReference>
<evidence type="ECO:0000259" key="6">
    <source>
        <dbReference type="SMART" id="SM00382"/>
    </source>
</evidence>
<evidence type="ECO:0000256" key="2">
    <source>
        <dbReference type="ARBA" id="ARBA00022741"/>
    </source>
</evidence>
<feature type="compositionally biased region" description="Basic and acidic residues" evidence="4">
    <location>
        <begin position="261"/>
        <end position="272"/>
    </location>
</feature>
<dbReference type="InterPro" id="IPR003960">
    <property type="entry name" value="ATPase_AAA_CS"/>
</dbReference>
<keyword evidence="3" id="KW-0067">ATP-binding</keyword>
<feature type="compositionally biased region" description="Acidic residues" evidence="4">
    <location>
        <begin position="273"/>
        <end position="283"/>
    </location>
</feature>
<dbReference type="SMART" id="SM00382">
    <property type="entry name" value="AAA"/>
    <property type="match status" value="1"/>
</dbReference>
<accession>A0ABR3F835</accession>
<dbReference type="InterPro" id="IPR003593">
    <property type="entry name" value="AAA+_ATPase"/>
</dbReference>
<dbReference type="Proteomes" id="UP001465976">
    <property type="component" value="Unassembled WGS sequence"/>
</dbReference>
<comment type="similarity">
    <text evidence="1">Belongs to the AAA ATPase family.</text>
</comment>
<keyword evidence="8" id="KW-1185">Reference proteome</keyword>
<feature type="region of interest" description="Disordered" evidence="4">
    <location>
        <begin position="1556"/>
        <end position="1587"/>
    </location>
</feature>
<comment type="caution">
    <text evidence="7">The sequence shown here is derived from an EMBL/GenBank/DDBJ whole genome shotgun (WGS) entry which is preliminary data.</text>
</comment>
<gene>
    <name evidence="7" type="primary">CDC48_2</name>
    <name evidence="7" type="ORF">V5O48_010533</name>
</gene>
<dbReference type="SUPFAM" id="SSF52540">
    <property type="entry name" value="P-loop containing nucleoside triphosphate hydrolases"/>
    <property type="match status" value="1"/>
</dbReference>
<dbReference type="InterPro" id="IPR027417">
    <property type="entry name" value="P-loop_NTPase"/>
</dbReference>
<evidence type="ECO:0000256" key="5">
    <source>
        <dbReference type="SAM" id="Phobius"/>
    </source>
</evidence>
<dbReference type="InterPro" id="IPR003959">
    <property type="entry name" value="ATPase_AAA_core"/>
</dbReference>
<feature type="domain" description="AAA+ ATPase" evidence="6">
    <location>
        <begin position="123"/>
        <end position="222"/>
    </location>
</feature>
<evidence type="ECO:0000313" key="8">
    <source>
        <dbReference type="Proteomes" id="UP001465976"/>
    </source>
</evidence>
<evidence type="ECO:0000313" key="7">
    <source>
        <dbReference type="EMBL" id="KAL0571430.1"/>
    </source>
</evidence>
<feature type="transmembrane region" description="Helical" evidence="5">
    <location>
        <begin position="672"/>
        <end position="692"/>
    </location>
</feature>
<evidence type="ECO:0000256" key="1">
    <source>
        <dbReference type="ARBA" id="ARBA00006914"/>
    </source>
</evidence>
<reference evidence="7 8" key="1">
    <citation type="submission" date="2024-02" db="EMBL/GenBank/DDBJ databases">
        <title>A draft genome for the cacao thread blight pathogen Marasmius crinis-equi.</title>
        <authorList>
            <person name="Cohen S.P."/>
            <person name="Baruah I.K."/>
            <person name="Amoako-Attah I."/>
            <person name="Bukari Y."/>
            <person name="Meinhardt L.W."/>
            <person name="Bailey B.A."/>
        </authorList>
    </citation>
    <scope>NUCLEOTIDE SEQUENCE [LARGE SCALE GENOMIC DNA]</scope>
    <source>
        <strain evidence="7 8">GH-76</strain>
    </source>
</reference>
<sequence>MKLSNDINLKQVAADTHSHVSSNLASLRSEATMQQTREKMDLNDLDEDAIDAEVLDSLGATMENLRLSLGVPNCSALRETAVEVQTMTWVDIGGLGKVKLGSRVTVQYLVNRPEKLLEYGMSPSKGVLFYGPPGTGTTFLAKAIAHEYRANTISMKVCFFFSSDDAGGAGDRVFSQILTEMEGTNAKKNVFVIGATNRPDQIDPALLRSARLDESICIPLTDEVLRLSIFKAALKKSPFAKDVSLEFLAKNMHEFSGTDLAIKEKEREGDDSKMEEDENEDDPVPEITKEHFEEAIKFCSLFGMFPRNLQQSHGFGNSFEFLGGDHAVAAGGAGVASSTMDDAGDDDLFGIKLPALSTEVSSTPGICGISLGFSCLTITAYHESKMSQPDTFGDTISNGIQDISALLPLLGTEQCERHVGAALEKGYLYAAATPLSIFGSLGIVKTAFATFLGTMTSPFNGGSWLDDAGFGTTGSVASMITIVPNTKRYGAEVRLEQLMKEQHIDDPELVSDIEFGSQRDNKLGSISWNWSLVVTSTLASVLSISPYIYLAHNIRGTPLLSWLFPSLRAFGSLLCVVSVQLALQCRIHHIVRGSLLLSKVRKQNPLSIQEAMEETNEHLEARLRKLLAKPEKRQHLRIFRGDGLKSANDPEKGQAAPYRHDVAAQLTLDIRLLLFQVLLILGMAMIVVGYVGCFNLVSQTDAKSGPYVWLATETFLCLLRIVLWGSNPSWDERNTGMTMCFALHKKTLSSSDISLGLPAAFPAEHTTVPLPSATNLDLAPDPSLFTSPANHATPPHGTLSSDPPPSTLKDLVTAPSSISNFPLITTPHCLSDLATNSRIPWVADKSLAADKSSRRDSFVAREVEDFLAAATSYIGPLPRVQLDGDVSIFFALVPEIQGEHSHKFICATARPPGTWGAVSIFISDTDHVVFSSCTRGLDDSRALQVFLEDVIDPSAVNILDKRTIGLIVEYSDYLYRRLSAQDSYSTLQLSWTCTAPFTSPSPSTRTFLHLTQFDKEYMRLGRLCDLKGDMCMADETAVVAEVFESHESQLALERNVKYGLLFRSAVLEVYLCLMERRFIKSIGTSAAISHHLMLGWIHNMDRRLSMEAEASRRRTRRRASTSEPSFFNQISDSVAHELRSLRRLPIDSPALLRWEGYIATIISDESPQLSQLLETQPFIGTPRFAYFFRIHARSSGLQFYHGLINIVRSSIQRLHSIRPPPFGHIDPMGPGSPEFSPPCTSVHSYSDHTLEALVEQIDSVHILTLETHDSGGANKVFEVLNSLTVSPLILTTLAFKGLSFDERLCSALSSVLRRHTQITYLVFDRCSFSGPPEALNKSDRDLHSALIHNQRLWRLNAWSLRAFHYQVGVDCDKTLSDGNEYHIVKRSHNLCFSDKIEIRAFIYIPHCGRIVPVLSSRSSGMSLTIDLLAFRRVGVSDRLRGTHTTQTYISGSRNSQTTKLDGLPEVGEGCYEIRIRSVLDRDAIVTTSYYTFEKLTIEFTPTSPSTKGLEYRTADEMALLGSEWEITEDSANITAPSPTRPVLDPESEVHTQFFVSHKNESSPSQMSPDAAQGLPTERLQSTSLPGTVEPDFAERLTFFPTYQAHDYQDARSIDSAIG</sequence>
<dbReference type="Gene3D" id="1.10.8.60">
    <property type="match status" value="2"/>
</dbReference>
<keyword evidence="5" id="KW-1133">Transmembrane helix</keyword>
<feature type="region of interest" description="Disordered" evidence="4">
    <location>
        <begin position="784"/>
        <end position="807"/>
    </location>
</feature>
<keyword evidence="5" id="KW-0812">Transmembrane</keyword>
<dbReference type="PANTHER" id="PTHR23077:SF171">
    <property type="entry name" value="NUCLEAR VALOSIN-CONTAINING PROTEIN-LIKE"/>
    <property type="match status" value="1"/>
</dbReference>
<dbReference type="EMBL" id="JBAHYK010000772">
    <property type="protein sequence ID" value="KAL0571430.1"/>
    <property type="molecule type" value="Genomic_DNA"/>
</dbReference>
<organism evidence="7 8">
    <name type="scientific">Marasmius crinis-equi</name>
    <dbReference type="NCBI Taxonomy" id="585013"/>
    <lineage>
        <taxon>Eukaryota</taxon>
        <taxon>Fungi</taxon>
        <taxon>Dikarya</taxon>
        <taxon>Basidiomycota</taxon>
        <taxon>Agaricomycotina</taxon>
        <taxon>Agaricomycetes</taxon>
        <taxon>Agaricomycetidae</taxon>
        <taxon>Agaricales</taxon>
        <taxon>Marasmiineae</taxon>
        <taxon>Marasmiaceae</taxon>
        <taxon>Marasmius</taxon>
    </lineage>
</organism>
<dbReference type="InterPro" id="IPR050168">
    <property type="entry name" value="AAA_ATPase_domain"/>
</dbReference>
<dbReference type="PROSITE" id="PS00674">
    <property type="entry name" value="AAA"/>
    <property type="match status" value="1"/>
</dbReference>
<evidence type="ECO:0000256" key="4">
    <source>
        <dbReference type="SAM" id="MobiDB-lite"/>
    </source>
</evidence>
<dbReference type="PANTHER" id="PTHR23077">
    <property type="entry name" value="AAA-FAMILY ATPASE"/>
    <property type="match status" value="1"/>
</dbReference>